<comment type="pathway">
    <text evidence="2">Cofactor biosynthesis; tetrahydrofolate biosynthesis; 2-amino-4-hydroxy-6-hydroxymethyl-7,8-dihydropteridine diphosphate from 7,8-dihydroneopterin triphosphate: step 4/4.</text>
</comment>
<dbReference type="KEGG" id="amur:ADH66_18330"/>
<comment type="catalytic activity">
    <reaction evidence="1">
        <text>6-hydroxymethyl-7,8-dihydropterin + ATP = (7,8-dihydropterin-6-yl)methyl diphosphate + AMP + H(+)</text>
        <dbReference type="Rhea" id="RHEA:11412"/>
        <dbReference type="ChEBI" id="CHEBI:15378"/>
        <dbReference type="ChEBI" id="CHEBI:30616"/>
        <dbReference type="ChEBI" id="CHEBI:44841"/>
        <dbReference type="ChEBI" id="CHEBI:72950"/>
        <dbReference type="ChEBI" id="CHEBI:456215"/>
        <dbReference type="EC" id="2.7.6.3"/>
    </reaction>
</comment>
<keyword evidence="5" id="KW-0547">Nucleotide-binding</keyword>
<dbReference type="EC" id="2.7.6.3" evidence="3"/>
<sequence length="158" mass="17806">MRALLGIGTNLGDREENLAGAFSGLEKLPGTRLLAISNIYETEPFDVLSEQEDYLNCCVLIETELEPLELLHRCLELESRLGRVRREYHGARTIDIDLLVYEGAESGTEELKLPHPAILERAFVMVPMSDIFPSHNALGLNFDRAYQTVDKSGVRLYK</sequence>
<evidence type="ECO:0000256" key="2">
    <source>
        <dbReference type="ARBA" id="ARBA00005051"/>
    </source>
</evidence>
<dbReference type="AlphaFoldDB" id="A0A1Z2XVJ6"/>
<name>A0A1Z2XVJ6_9FIRM</name>
<dbReference type="EMBL" id="CP021422">
    <property type="protein sequence ID" value="ASB42431.1"/>
    <property type="molecule type" value="Genomic_DNA"/>
</dbReference>
<dbReference type="GO" id="GO:0003848">
    <property type="term" value="F:2-amino-4-hydroxy-6-hydroxymethyldihydropteridine diphosphokinase activity"/>
    <property type="evidence" value="ECO:0007669"/>
    <property type="project" value="UniProtKB-EC"/>
</dbReference>
<evidence type="ECO:0000256" key="4">
    <source>
        <dbReference type="ARBA" id="ARBA00022679"/>
    </source>
</evidence>
<dbReference type="SUPFAM" id="SSF55083">
    <property type="entry name" value="6-hydroxymethyl-7,8-dihydropterin pyrophosphokinase, HPPK"/>
    <property type="match status" value="1"/>
</dbReference>
<evidence type="ECO:0000256" key="5">
    <source>
        <dbReference type="ARBA" id="ARBA00022741"/>
    </source>
</evidence>
<dbReference type="Proteomes" id="UP000196710">
    <property type="component" value="Chromosome"/>
</dbReference>
<organism evidence="11 13">
    <name type="scientific">Acutalibacter muris</name>
    <dbReference type="NCBI Taxonomy" id="1796620"/>
    <lineage>
        <taxon>Bacteria</taxon>
        <taxon>Bacillati</taxon>
        <taxon>Bacillota</taxon>
        <taxon>Clostridia</taxon>
        <taxon>Eubacteriales</taxon>
        <taxon>Acutalibacteraceae</taxon>
        <taxon>Acutalibacter</taxon>
    </lineage>
</organism>
<dbReference type="GO" id="GO:0005524">
    <property type="term" value="F:ATP binding"/>
    <property type="evidence" value="ECO:0007669"/>
    <property type="project" value="UniProtKB-KW"/>
</dbReference>
<dbReference type="Gene3D" id="3.30.70.560">
    <property type="entry name" value="7,8-Dihydro-6-hydroxymethylpterin-pyrophosphokinase HPPK"/>
    <property type="match status" value="1"/>
</dbReference>
<dbReference type="GO" id="GO:0046654">
    <property type="term" value="P:tetrahydrofolate biosynthetic process"/>
    <property type="evidence" value="ECO:0007669"/>
    <property type="project" value="UniProtKB-UniPathway"/>
</dbReference>
<keyword evidence="7" id="KW-0067">ATP-binding</keyword>
<dbReference type="NCBIfam" id="TIGR01498">
    <property type="entry name" value="folK"/>
    <property type="match status" value="1"/>
</dbReference>
<dbReference type="RefSeq" id="WP_084384366.1">
    <property type="nucleotide sequence ID" value="NZ_CAJTCQ010000001.1"/>
</dbReference>
<reference evidence="12" key="2">
    <citation type="submission" date="2017-05" db="EMBL/GenBank/DDBJ databases">
        <title>Improved OligoMM genomes.</title>
        <authorList>
            <person name="Garzetti D."/>
        </authorList>
    </citation>
    <scope>NUCLEOTIDE SEQUENCE [LARGE SCALE GENOMIC DNA]</scope>
    <source>
        <strain evidence="12">KB18</strain>
    </source>
</reference>
<dbReference type="Pfam" id="PF01288">
    <property type="entry name" value="HPPK"/>
    <property type="match status" value="1"/>
</dbReference>
<evidence type="ECO:0000313" key="13">
    <source>
        <dbReference type="Proteomes" id="UP000596035"/>
    </source>
</evidence>
<evidence type="ECO:0000256" key="1">
    <source>
        <dbReference type="ARBA" id="ARBA00000198"/>
    </source>
</evidence>
<protein>
    <recommendedName>
        <fullName evidence="3">2-amino-4-hydroxy-6-hydroxymethyldihydropteridine diphosphokinase</fullName>
        <ecNumber evidence="3">2.7.6.3</ecNumber>
    </recommendedName>
</protein>
<keyword evidence="6" id="KW-0418">Kinase</keyword>
<evidence type="ECO:0000313" key="10">
    <source>
        <dbReference type="EMBL" id="ASB42431.1"/>
    </source>
</evidence>
<evidence type="ECO:0000259" key="9">
    <source>
        <dbReference type="Pfam" id="PF01288"/>
    </source>
</evidence>
<keyword evidence="8" id="KW-0289">Folate biosynthesis</keyword>
<keyword evidence="4 11" id="KW-0808">Transferase</keyword>
<keyword evidence="12" id="KW-1185">Reference proteome</keyword>
<dbReference type="PANTHER" id="PTHR43071:SF1">
    <property type="entry name" value="2-AMINO-4-HYDROXY-6-HYDROXYMETHYLDIHYDROPTERIDINE PYROPHOSPHOKINASE"/>
    <property type="match status" value="1"/>
</dbReference>
<dbReference type="CDD" id="cd00483">
    <property type="entry name" value="HPPK"/>
    <property type="match status" value="1"/>
</dbReference>
<dbReference type="GO" id="GO:0016301">
    <property type="term" value="F:kinase activity"/>
    <property type="evidence" value="ECO:0007669"/>
    <property type="project" value="UniProtKB-KW"/>
</dbReference>
<proteinExistence type="predicted"/>
<evidence type="ECO:0000256" key="8">
    <source>
        <dbReference type="ARBA" id="ARBA00022909"/>
    </source>
</evidence>
<dbReference type="PANTHER" id="PTHR43071">
    <property type="entry name" value="2-AMINO-4-HYDROXY-6-HYDROXYMETHYLDIHYDROPTERIDINE PYROPHOSPHOKINASE"/>
    <property type="match status" value="1"/>
</dbReference>
<evidence type="ECO:0000256" key="3">
    <source>
        <dbReference type="ARBA" id="ARBA00013253"/>
    </source>
</evidence>
<dbReference type="EMBL" id="CP065321">
    <property type="protein sequence ID" value="QQR31719.1"/>
    <property type="molecule type" value="Genomic_DNA"/>
</dbReference>
<evidence type="ECO:0000256" key="6">
    <source>
        <dbReference type="ARBA" id="ARBA00022777"/>
    </source>
</evidence>
<accession>A0A1Z2XVJ6</accession>
<dbReference type="Proteomes" id="UP000596035">
    <property type="component" value="Chromosome"/>
</dbReference>
<dbReference type="InterPro" id="IPR035907">
    <property type="entry name" value="Hppk_sf"/>
</dbReference>
<dbReference type="InterPro" id="IPR000550">
    <property type="entry name" value="Hppk"/>
</dbReference>
<evidence type="ECO:0000313" key="12">
    <source>
        <dbReference type="Proteomes" id="UP000196710"/>
    </source>
</evidence>
<evidence type="ECO:0000313" key="11">
    <source>
        <dbReference type="EMBL" id="QQR31719.1"/>
    </source>
</evidence>
<gene>
    <name evidence="11" type="primary">folK</name>
    <name evidence="10" type="ORF">ADH66_18330</name>
    <name evidence="11" type="ORF">I5Q82_08745</name>
</gene>
<dbReference type="GO" id="GO:0046656">
    <property type="term" value="P:folic acid biosynthetic process"/>
    <property type="evidence" value="ECO:0007669"/>
    <property type="project" value="UniProtKB-KW"/>
</dbReference>
<reference evidence="11 13" key="3">
    <citation type="submission" date="2020-11" db="EMBL/GenBank/DDBJ databases">
        <title>Closed and high quality bacterial genomes of the OMM12 community.</title>
        <authorList>
            <person name="Marbouty M."/>
            <person name="Lamy-Besnier Q."/>
            <person name="Debarbieux L."/>
            <person name="Koszul R."/>
        </authorList>
    </citation>
    <scope>NUCLEOTIDE SEQUENCE [LARGE SCALE GENOMIC DNA]</scope>
    <source>
        <strain evidence="11 13">KB18</strain>
    </source>
</reference>
<feature type="domain" description="7,8-dihydro-6-hydroxymethylpterin-pyrophosphokinase" evidence="9">
    <location>
        <begin position="5"/>
        <end position="132"/>
    </location>
</feature>
<reference evidence="10" key="1">
    <citation type="journal article" date="2017" name="Genome Announc.">
        <title>High-Quality Whole-Genome Sequences of the Oligo-Mouse-Microbiota Bacterial Community.</title>
        <authorList>
            <person name="Garzetti D."/>
            <person name="Brugiroux S."/>
            <person name="Bunk B."/>
            <person name="Pukall R."/>
            <person name="McCoy K.D."/>
            <person name="Macpherson A.J."/>
            <person name="Stecher B."/>
        </authorList>
    </citation>
    <scope>NUCLEOTIDE SEQUENCE</scope>
    <source>
        <strain evidence="10">KB18</strain>
    </source>
</reference>
<evidence type="ECO:0000256" key="7">
    <source>
        <dbReference type="ARBA" id="ARBA00022840"/>
    </source>
</evidence>